<proteinExistence type="predicted"/>
<comment type="caution">
    <text evidence="2">The sequence shown here is derived from an EMBL/GenBank/DDBJ whole genome shotgun (WGS) entry which is preliminary data.</text>
</comment>
<evidence type="ECO:0000313" key="2">
    <source>
        <dbReference type="EMBL" id="KAF5907338.1"/>
    </source>
</evidence>
<sequence length="66" mass="7066">EWNMISWCHAFPFCCYICKISSVVLSTAQYHIVRADGSTVLSPCSSEVSVPAPGCVCASVYTCISG</sequence>
<keyword evidence="1" id="KW-0732">Signal</keyword>
<gene>
    <name evidence="2" type="primary">cpamd8</name>
    <name evidence="2" type="ORF">DAT39_002962</name>
</gene>
<keyword evidence="3" id="KW-1185">Reference proteome</keyword>
<feature type="non-terminal residue" evidence="2">
    <location>
        <position position="1"/>
    </location>
</feature>
<organism evidence="2 3">
    <name type="scientific">Clarias magur</name>
    <name type="common">Asian catfish</name>
    <name type="synonym">Macropteronotus magur</name>
    <dbReference type="NCBI Taxonomy" id="1594786"/>
    <lineage>
        <taxon>Eukaryota</taxon>
        <taxon>Metazoa</taxon>
        <taxon>Chordata</taxon>
        <taxon>Craniata</taxon>
        <taxon>Vertebrata</taxon>
        <taxon>Euteleostomi</taxon>
        <taxon>Actinopterygii</taxon>
        <taxon>Neopterygii</taxon>
        <taxon>Teleostei</taxon>
        <taxon>Ostariophysi</taxon>
        <taxon>Siluriformes</taxon>
        <taxon>Clariidae</taxon>
        <taxon>Clarias</taxon>
    </lineage>
</organism>
<dbReference type="EMBL" id="QNUK01000023">
    <property type="protein sequence ID" value="KAF5907338.1"/>
    <property type="molecule type" value="Genomic_DNA"/>
</dbReference>
<protein>
    <submittedName>
        <fullName evidence="2">C3 and PZP-like alpha-2-macroglobulin domain-containing protein 8</fullName>
    </submittedName>
</protein>
<feature type="chain" id="PRO_5035187308" evidence="1">
    <location>
        <begin position="23"/>
        <end position="66"/>
    </location>
</feature>
<evidence type="ECO:0000313" key="3">
    <source>
        <dbReference type="Proteomes" id="UP000727407"/>
    </source>
</evidence>
<reference evidence="2" key="1">
    <citation type="submission" date="2020-07" db="EMBL/GenBank/DDBJ databases">
        <title>Clarias magur genome sequencing, assembly and annotation.</title>
        <authorList>
            <person name="Kushwaha B."/>
            <person name="Kumar R."/>
            <person name="Das P."/>
            <person name="Joshi C.G."/>
            <person name="Kumar D."/>
            <person name="Nagpure N.S."/>
            <person name="Pandey M."/>
            <person name="Agarwal S."/>
            <person name="Srivastava S."/>
            <person name="Singh M."/>
            <person name="Sahoo L."/>
            <person name="Jayasankar P."/>
            <person name="Meher P.K."/>
            <person name="Koringa P.G."/>
            <person name="Iquebal M.A."/>
            <person name="Das S.P."/>
            <person name="Bit A."/>
            <person name="Patnaik S."/>
            <person name="Patel N."/>
            <person name="Shah T.M."/>
            <person name="Hinsu A."/>
            <person name="Jena J.K."/>
        </authorList>
    </citation>
    <scope>NUCLEOTIDE SEQUENCE</scope>
    <source>
        <strain evidence="2">CIFAMagur01</strain>
        <tissue evidence="2">Testis</tissue>
    </source>
</reference>
<dbReference type="Proteomes" id="UP000727407">
    <property type="component" value="Unassembled WGS sequence"/>
</dbReference>
<dbReference type="AlphaFoldDB" id="A0A8J4XF02"/>
<feature type="non-terminal residue" evidence="2">
    <location>
        <position position="66"/>
    </location>
</feature>
<feature type="signal peptide" evidence="1">
    <location>
        <begin position="1"/>
        <end position="22"/>
    </location>
</feature>
<evidence type="ECO:0000256" key="1">
    <source>
        <dbReference type="SAM" id="SignalP"/>
    </source>
</evidence>
<accession>A0A8J4XF02</accession>
<name>A0A8J4XF02_CLAMG</name>